<gene>
    <name evidence="2" type="ORF">BVE84_00780</name>
    <name evidence="1" type="ORF">BVE86_02295</name>
</gene>
<name>A0AB36JR05_9STRE</name>
<dbReference type="AlphaFoldDB" id="A0AB36JR05"/>
<protein>
    <submittedName>
        <fullName evidence="1">Uncharacterized protein</fullName>
    </submittedName>
</protein>
<keyword evidence="4" id="KW-1185">Reference proteome</keyword>
<evidence type="ECO:0000313" key="1">
    <source>
        <dbReference type="EMBL" id="ONK28926.1"/>
    </source>
</evidence>
<organism evidence="1 3">
    <name type="scientific">Streptococcus azizii</name>
    <dbReference type="NCBI Taxonomy" id="1579424"/>
    <lineage>
        <taxon>Bacteria</taxon>
        <taxon>Bacillati</taxon>
        <taxon>Bacillota</taxon>
        <taxon>Bacilli</taxon>
        <taxon>Lactobacillales</taxon>
        <taxon>Streptococcaceae</taxon>
        <taxon>Streptococcus</taxon>
    </lineage>
</organism>
<dbReference type="EMBL" id="MSPT01000003">
    <property type="protein sequence ID" value="ONK28926.1"/>
    <property type="molecule type" value="Genomic_DNA"/>
</dbReference>
<reference evidence="3 4" key="1">
    <citation type="submission" date="2016-12" db="EMBL/GenBank/DDBJ databases">
        <authorList>
            <person name="Gulvik C.A."/>
        </authorList>
    </citation>
    <scope>NUCLEOTIDE SEQUENCE [LARGE SCALE GENOMIC DNA]</scope>
    <source>
        <strain evidence="2 4">12-5202</strain>
        <strain evidence="1 3">12-5291</strain>
    </source>
</reference>
<accession>A0AB36JR05</accession>
<proteinExistence type="predicted"/>
<evidence type="ECO:0000313" key="3">
    <source>
        <dbReference type="Proteomes" id="UP000188600"/>
    </source>
</evidence>
<dbReference type="RefSeq" id="WP_076995186.1">
    <property type="nucleotide sequence ID" value="NZ_MSPR01000001.1"/>
</dbReference>
<sequence length="281" mass="33220">MAEMTFSIWRLVVENNDAGLMSKLANRDTFAKLITTTIDPIRIHPNDKEAFSVSIKNTNDYIFWMIEHGNTQPRDETVYDAETKRTRKNPRTKKELEFMEQFFALYDYDRELFFISVLRKRGIFKKILKQLDDNLDVDIRGIYVNEEEFISKLKTLSEVRFTTTNDIFSTDSDSKNSLEKLIGGKPENDVIFSVEYKQEPIQQFKSFLKKLRKERENFQIKGLLIRGTDSTGFERLLNQDEFIKKIKLKDIDKEENGKFSFEYILKKILSEIERLSDDLVK</sequence>
<dbReference type="Proteomes" id="UP000188946">
    <property type="component" value="Unassembled WGS sequence"/>
</dbReference>
<dbReference type="Proteomes" id="UP000188600">
    <property type="component" value="Unassembled WGS sequence"/>
</dbReference>
<evidence type="ECO:0000313" key="4">
    <source>
        <dbReference type="Proteomes" id="UP000188946"/>
    </source>
</evidence>
<comment type="caution">
    <text evidence="1">The sequence shown here is derived from an EMBL/GenBank/DDBJ whole genome shotgun (WGS) entry which is preliminary data.</text>
</comment>
<dbReference type="EMBL" id="MSPR01000001">
    <property type="protein sequence ID" value="ONK31084.1"/>
    <property type="molecule type" value="Genomic_DNA"/>
</dbReference>
<evidence type="ECO:0000313" key="2">
    <source>
        <dbReference type="EMBL" id="ONK31084.1"/>
    </source>
</evidence>